<keyword evidence="3" id="KW-1185">Reference proteome</keyword>
<feature type="compositionally biased region" description="Low complexity" evidence="1">
    <location>
        <begin position="1"/>
        <end position="15"/>
    </location>
</feature>
<dbReference type="EMBL" id="JACHJK010000001">
    <property type="protein sequence ID" value="MBB5925286.1"/>
    <property type="molecule type" value="Genomic_DNA"/>
</dbReference>
<sequence length="51" mass="5054">MTGTSPAADASPAADVFPGTGAFPAPGHFVTFASFRDVPSGPTHTNQLPPG</sequence>
<evidence type="ECO:0000256" key="1">
    <source>
        <dbReference type="SAM" id="MobiDB-lite"/>
    </source>
</evidence>
<gene>
    <name evidence="2" type="ORF">FHS34_000721</name>
</gene>
<feature type="region of interest" description="Disordered" evidence="1">
    <location>
        <begin position="1"/>
        <end position="20"/>
    </location>
</feature>
<evidence type="ECO:0000313" key="3">
    <source>
        <dbReference type="Proteomes" id="UP000585836"/>
    </source>
</evidence>
<comment type="caution">
    <text evidence="2">The sequence shown here is derived from an EMBL/GenBank/DDBJ whole genome shotgun (WGS) entry which is preliminary data.</text>
</comment>
<name>A0A7W9PP84_9ACTN</name>
<organism evidence="2 3">
    <name type="scientific">Streptomyces echinatus</name>
    <dbReference type="NCBI Taxonomy" id="67293"/>
    <lineage>
        <taxon>Bacteria</taxon>
        <taxon>Bacillati</taxon>
        <taxon>Actinomycetota</taxon>
        <taxon>Actinomycetes</taxon>
        <taxon>Kitasatosporales</taxon>
        <taxon>Streptomycetaceae</taxon>
        <taxon>Streptomyces</taxon>
    </lineage>
</organism>
<reference evidence="2 3" key="1">
    <citation type="submission" date="2020-08" db="EMBL/GenBank/DDBJ databases">
        <title>Genomic Encyclopedia of Type Strains, Phase III (KMG-III): the genomes of soil and plant-associated and newly described type strains.</title>
        <authorList>
            <person name="Whitman W."/>
        </authorList>
    </citation>
    <scope>NUCLEOTIDE SEQUENCE [LARGE SCALE GENOMIC DNA]</scope>
    <source>
        <strain evidence="2 3">CECT 3313</strain>
    </source>
</reference>
<dbReference type="Proteomes" id="UP000585836">
    <property type="component" value="Unassembled WGS sequence"/>
</dbReference>
<dbReference type="AlphaFoldDB" id="A0A7W9PP84"/>
<protein>
    <submittedName>
        <fullName evidence="2">Uncharacterized protein</fullName>
    </submittedName>
</protein>
<proteinExistence type="predicted"/>
<accession>A0A7W9PP84</accession>
<evidence type="ECO:0000313" key="2">
    <source>
        <dbReference type="EMBL" id="MBB5925286.1"/>
    </source>
</evidence>